<organism evidence="2 3">
    <name type="scientific">Echinicola strongylocentroti</name>
    <dbReference type="NCBI Taxonomy" id="1795355"/>
    <lineage>
        <taxon>Bacteria</taxon>
        <taxon>Pseudomonadati</taxon>
        <taxon>Bacteroidota</taxon>
        <taxon>Cytophagia</taxon>
        <taxon>Cytophagales</taxon>
        <taxon>Cyclobacteriaceae</taxon>
        <taxon>Echinicola</taxon>
    </lineage>
</organism>
<dbReference type="KEGG" id="est:DN752_10015"/>
<evidence type="ECO:0000256" key="1">
    <source>
        <dbReference type="ARBA" id="ARBA00022649"/>
    </source>
</evidence>
<dbReference type="SUPFAM" id="SSF143011">
    <property type="entry name" value="RelE-like"/>
    <property type="match status" value="1"/>
</dbReference>
<evidence type="ECO:0008006" key="4">
    <source>
        <dbReference type="Google" id="ProtNLM"/>
    </source>
</evidence>
<keyword evidence="1" id="KW-1277">Toxin-antitoxin system</keyword>
<reference evidence="2 3" key="1">
    <citation type="submission" date="2018-06" db="EMBL/GenBank/DDBJ databases">
        <title>Echinicola strongylocentroti sp. nov., isolated from a sea urchin Strongylocentrotus intermedius.</title>
        <authorList>
            <person name="Bae S.S."/>
        </authorList>
    </citation>
    <scope>NUCLEOTIDE SEQUENCE [LARGE SCALE GENOMIC DNA]</scope>
    <source>
        <strain evidence="2 3">MEBiC08714</strain>
    </source>
</reference>
<protein>
    <recommendedName>
        <fullName evidence="4">Type II toxin-antitoxin system RelE/ParE family toxin</fullName>
    </recommendedName>
</protein>
<dbReference type="Gene3D" id="3.30.2310.20">
    <property type="entry name" value="RelE-like"/>
    <property type="match status" value="1"/>
</dbReference>
<dbReference type="RefSeq" id="WP_112783811.1">
    <property type="nucleotide sequence ID" value="NZ_CP030041.1"/>
</dbReference>
<sequence length="99" mass="11342">MKVVFTKSASERLRKIHSYYKHRVNQRTANKIITQILKSAKSLHSNPGKGSIEEILEPLGQGHRKIIEGNYKIIYRVVTSAVVITDIFDIRRNPGKMKP</sequence>
<dbReference type="InterPro" id="IPR035093">
    <property type="entry name" value="RelE/ParE_toxin_dom_sf"/>
</dbReference>
<proteinExistence type="predicted"/>
<keyword evidence="3" id="KW-1185">Reference proteome</keyword>
<dbReference type="EMBL" id="CP030041">
    <property type="protein sequence ID" value="AWW30430.1"/>
    <property type="molecule type" value="Genomic_DNA"/>
</dbReference>
<dbReference type="Pfam" id="PF05016">
    <property type="entry name" value="ParE_toxin"/>
    <property type="match status" value="1"/>
</dbReference>
<accession>A0A2Z4IIA8</accession>
<gene>
    <name evidence="2" type="ORF">DN752_10015</name>
</gene>
<name>A0A2Z4IIA8_9BACT</name>
<evidence type="ECO:0000313" key="2">
    <source>
        <dbReference type="EMBL" id="AWW30430.1"/>
    </source>
</evidence>
<dbReference type="OrthoDB" id="5574284at2"/>
<dbReference type="Proteomes" id="UP000248688">
    <property type="component" value="Chromosome"/>
</dbReference>
<evidence type="ECO:0000313" key="3">
    <source>
        <dbReference type="Proteomes" id="UP000248688"/>
    </source>
</evidence>
<dbReference type="AlphaFoldDB" id="A0A2Z4IIA8"/>
<dbReference type="InterPro" id="IPR007712">
    <property type="entry name" value="RelE/ParE_toxin"/>
</dbReference>